<evidence type="ECO:0000259" key="1">
    <source>
        <dbReference type="Pfam" id="PF08885"/>
    </source>
</evidence>
<dbReference type="Gene3D" id="3.40.50.1110">
    <property type="entry name" value="SGNH hydrolase"/>
    <property type="match status" value="1"/>
</dbReference>
<protein>
    <submittedName>
        <fullName evidence="2">GSCFA domain protein</fullName>
    </submittedName>
</protein>
<dbReference type="Proteomes" id="UP000428260">
    <property type="component" value="Chromosome"/>
</dbReference>
<dbReference type="GO" id="GO:0016788">
    <property type="term" value="F:hydrolase activity, acting on ester bonds"/>
    <property type="evidence" value="ECO:0007669"/>
    <property type="project" value="UniProtKB-ARBA"/>
</dbReference>
<dbReference type="InterPro" id="IPR036514">
    <property type="entry name" value="SGNH_hydro_sf"/>
</dbReference>
<accession>A0A6I6JQV4</accession>
<reference evidence="2 3" key="1">
    <citation type="submission" date="2019-11" db="EMBL/GenBank/DDBJ databases">
        <authorList>
            <person name="Zheng R.K."/>
            <person name="Sun C.M."/>
        </authorList>
    </citation>
    <scope>NUCLEOTIDE SEQUENCE [LARGE SCALE GENOMIC DNA]</scope>
    <source>
        <strain evidence="2 3">WC007</strain>
    </source>
</reference>
<feature type="domain" description="GSCFA" evidence="1">
    <location>
        <begin position="26"/>
        <end position="262"/>
    </location>
</feature>
<dbReference type="KEGG" id="mcos:GM418_07815"/>
<gene>
    <name evidence="2" type="ORF">GM418_07815</name>
</gene>
<organism evidence="2 3">
    <name type="scientific">Maribellus comscasis</name>
    <dbReference type="NCBI Taxonomy" id="2681766"/>
    <lineage>
        <taxon>Bacteria</taxon>
        <taxon>Pseudomonadati</taxon>
        <taxon>Bacteroidota</taxon>
        <taxon>Bacteroidia</taxon>
        <taxon>Marinilabiliales</taxon>
        <taxon>Prolixibacteraceae</taxon>
        <taxon>Maribellus</taxon>
    </lineage>
</organism>
<sequence length="341" mass="40371">MVKTKFQTVVEIPSYNRKTSYSKKNVFLGSCFTENVGNKMADLKYNVDINPFGILYNPASVANGINILLEELQIDEKELVHHNGLWHSFFHHGKFSDSDKNKTLENINSRLRFSSEYLKSTDFLFVTFGTAWIFEYKKTGEVVSNCHKIPAAEFGRRRLNPEEIENKYLQLLPKVWEQNPDCKIIFTVSPVRHWKDGAVENQRSKATLILAIDSIIRKFGTEKCNYFPSYEIMMDELRDYRFYADDMIHVSEVGIDHIWNLFEENLIDENSKFLKNRIQKIKKAFLHRPYNRVSKEYLDFLNTALKQVKELQKEFPNLNFELEKNHFKVEFDEIKKKFEQF</sequence>
<evidence type="ECO:0000313" key="3">
    <source>
        <dbReference type="Proteomes" id="UP000428260"/>
    </source>
</evidence>
<dbReference type="InterPro" id="IPR014982">
    <property type="entry name" value="GSCFA"/>
</dbReference>
<dbReference type="EMBL" id="CP046401">
    <property type="protein sequence ID" value="QGY43569.1"/>
    <property type="molecule type" value="Genomic_DNA"/>
</dbReference>
<dbReference type="AlphaFoldDB" id="A0A6I6JQV4"/>
<evidence type="ECO:0000313" key="2">
    <source>
        <dbReference type="EMBL" id="QGY43569.1"/>
    </source>
</evidence>
<dbReference type="RefSeq" id="WP_158864828.1">
    <property type="nucleotide sequence ID" value="NZ_CP046401.1"/>
</dbReference>
<dbReference type="SUPFAM" id="SSF52266">
    <property type="entry name" value="SGNH hydrolase"/>
    <property type="match status" value="1"/>
</dbReference>
<keyword evidence="3" id="KW-1185">Reference proteome</keyword>
<name>A0A6I6JQV4_9BACT</name>
<proteinExistence type="predicted"/>
<dbReference type="Pfam" id="PF08885">
    <property type="entry name" value="GSCFA"/>
    <property type="match status" value="1"/>
</dbReference>